<sequence length="42" mass="4654">MNFISSSQSSQPVNTGFRVDISRGERVGRVSSEWFCLHALAP</sequence>
<name>A0A1H6CUN4_9HYPH</name>
<keyword evidence="2" id="KW-1185">Reference proteome</keyword>
<dbReference type="AlphaFoldDB" id="A0A1H6CUN4"/>
<evidence type="ECO:0000313" key="2">
    <source>
        <dbReference type="Proteomes" id="UP000236743"/>
    </source>
</evidence>
<dbReference type="Proteomes" id="UP000236743">
    <property type="component" value="Unassembled WGS sequence"/>
</dbReference>
<evidence type="ECO:0000313" key="1">
    <source>
        <dbReference type="EMBL" id="SEG76781.1"/>
    </source>
</evidence>
<protein>
    <submittedName>
        <fullName evidence="1">Uncharacterized protein</fullName>
    </submittedName>
</protein>
<accession>A0A1H6CUN4</accession>
<organism evidence="1 2">
    <name type="scientific">Bosea lathyri</name>
    <dbReference type="NCBI Taxonomy" id="1036778"/>
    <lineage>
        <taxon>Bacteria</taxon>
        <taxon>Pseudomonadati</taxon>
        <taxon>Pseudomonadota</taxon>
        <taxon>Alphaproteobacteria</taxon>
        <taxon>Hyphomicrobiales</taxon>
        <taxon>Boseaceae</taxon>
        <taxon>Bosea</taxon>
    </lineage>
</organism>
<proteinExistence type="predicted"/>
<gene>
    <name evidence="1" type="ORF">SAMN04488115_112149</name>
</gene>
<dbReference type="EMBL" id="FNUY01000012">
    <property type="protein sequence ID" value="SEG76781.1"/>
    <property type="molecule type" value="Genomic_DNA"/>
</dbReference>
<dbReference type="RefSeq" id="WP_280177618.1">
    <property type="nucleotide sequence ID" value="NZ_FNUY01000012.1"/>
</dbReference>
<reference evidence="1 2" key="1">
    <citation type="submission" date="2016-10" db="EMBL/GenBank/DDBJ databases">
        <authorList>
            <person name="de Groot N.N."/>
        </authorList>
    </citation>
    <scope>NUCLEOTIDE SEQUENCE [LARGE SCALE GENOMIC DNA]</scope>
    <source>
        <strain evidence="1 2">DSM 26656</strain>
    </source>
</reference>